<keyword evidence="3" id="KW-1185">Reference proteome</keyword>
<proteinExistence type="predicted"/>
<dbReference type="EMBL" id="JAQPOK010000003">
    <property type="protein sequence ID" value="MDJ1177350.1"/>
    <property type="molecule type" value="Genomic_DNA"/>
</dbReference>
<evidence type="ECO:0000313" key="2">
    <source>
        <dbReference type="EMBL" id="MDJ1177350.1"/>
    </source>
</evidence>
<name>A0ABT7BE33_9CYAN</name>
<comment type="caution">
    <text evidence="2">The sequence shown here is derived from an EMBL/GenBank/DDBJ whole genome shotgun (WGS) entry which is preliminary data.</text>
</comment>
<sequence>MRILPYHRLTLKTSDSVMEIIHRLEAHIEAPKIWEWRRSPDHAPYCGTISPDGFNIRRVIDYRNSFLPQIRGRFEPLPDGTTVHITLSLHPIVSSFLLFWGSSWCSISLLFLVATVFSEDMELETLLFIPLPIIVLFIFSWVFWSEVDRACQDLTHIINHHN</sequence>
<dbReference type="Proteomes" id="UP001231370">
    <property type="component" value="Unassembled WGS sequence"/>
</dbReference>
<dbReference type="RefSeq" id="WP_283760680.1">
    <property type="nucleotide sequence ID" value="NZ_JAQPOK010000003.1"/>
</dbReference>
<evidence type="ECO:0000313" key="3">
    <source>
        <dbReference type="Proteomes" id="UP001231370"/>
    </source>
</evidence>
<protein>
    <recommendedName>
        <fullName evidence="4">Transmembrane protein</fullName>
    </recommendedName>
</protein>
<organism evidence="2 3">
    <name type="scientific">Roseofilum halophilum BLCC-M91</name>
    <dbReference type="NCBI Taxonomy" id="3022259"/>
    <lineage>
        <taxon>Bacteria</taxon>
        <taxon>Bacillati</taxon>
        <taxon>Cyanobacteriota</taxon>
        <taxon>Cyanophyceae</taxon>
        <taxon>Desertifilales</taxon>
        <taxon>Desertifilaceae</taxon>
        <taxon>Roseofilum</taxon>
        <taxon>Roseofilum halophilum</taxon>
    </lineage>
</organism>
<reference evidence="2 3" key="1">
    <citation type="submission" date="2023-01" db="EMBL/GenBank/DDBJ databases">
        <title>Novel diversity within Roseofilum (Cyanobacteria; Desertifilaceae) from marine benthic mats with descriptions of four novel species.</title>
        <authorList>
            <person name="Wang Y."/>
            <person name="Berthold D.E."/>
            <person name="Hu J."/>
            <person name="Lefler F.W."/>
            <person name="Laughinghouse H.D. IV."/>
        </authorList>
    </citation>
    <scope>NUCLEOTIDE SEQUENCE [LARGE SCALE GENOMIC DNA]</scope>
    <source>
        <strain evidence="2 3">BLCC-M91</strain>
    </source>
</reference>
<feature type="transmembrane region" description="Helical" evidence="1">
    <location>
        <begin position="97"/>
        <end position="118"/>
    </location>
</feature>
<feature type="transmembrane region" description="Helical" evidence="1">
    <location>
        <begin position="125"/>
        <end position="144"/>
    </location>
</feature>
<evidence type="ECO:0000256" key="1">
    <source>
        <dbReference type="SAM" id="Phobius"/>
    </source>
</evidence>
<keyword evidence="1" id="KW-0812">Transmembrane</keyword>
<keyword evidence="1" id="KW-1133">Transmembrane helix</keyword>
<accession>A0ABT7BE33</accession>
<gene>
    <name evidence="2" type="ORF">PJF56_00590</name>
</gene>
<evidence type="ECO:0008006" key="4">
    <source>
        <dbReference type="Google" id="ProtNLM"/>
    </source>
</evidence>
<keyword evidence="1" id="KW-0472">Membrane</keyword>